<evidence type="ECO:0000313" key="6">
    <source>
        <dbReference type="Proteomes" id="UP001140293"/>
    </source>
</evidence>
<dbReference type="EMBL" id="JACKSJ010000062">
    <property type="protein sequence ID" value="MCV7169996.1"/>
    <property type="molecule type" value="Genomic_DNA"/>
</dbReference>
<dbReference type="GO" id="GO:0000976">
    <property type="term" value="F:transcription cis-regulatory region binding"/>
    <property type="evidence" value="ECO:0007669"/>
    <property type="project" value="TreeGrafter"/>
</dbReference>
<dbReference type="Pfam" id="PF17925">
    <property type="entry name" value="TetR_C_20"/>
    <property type="match status" value="1"/>
</dbReference>
<dbReference type="Proteomes" id="UP001140293">
    <property type="component" value="Unassembled WGS sequence"/>
</dbReference>
<feature type="region of interest" description="Disordered" evidence="3">
    <location>
        <begin position="1"/>
        <end position="20"/>
    </location>
</feature>
<keyword evidence="1 2" id="KW-0238">DNA-binding</keyword>
<feature type="domain" description="HTH tetR-type" evidence="4">
    <location>
        <begin position="19"/>
        <end position="79"/>
    </location>
</feature>
<protein>
    <submittedName>
        <fullName evidence="5">TetR/AcrR family transcriptional regulator</fullName>
    </submittedName>
</protein>
<dbReference type="SUPFAM" id="SSF46689">
    <property type="entry name" value="Homeodomain-like"/>
    <property type="match status" value="1"/>
</dbReference>
<dbReference type="PANTHER" id="PTHR30055:SF242">
    <property type="entry name" value="HTH-TYPE TRANSCRIPTIONAL REPRESSOR KSTR"/>
    <property type="match status" value="1"/>
</dbReference>
<dbReference type="PROSITE" id="PS50977">
    <property type="entry name" value="HTH_TETR_2"/>
    <property type="match status" value="1"/>
</dbReference>
<dbReference type="InterPro" id="IPR001647">
    <property type="entry name" value="HTH_TetR"/>
</dbReference>
<dbReference type="InterPro" id="IPR041642">
    <property type="entry name" value="KstR_C"/>
</dbReference>
<dbReference type="Gene3D" id="1.10.357.10">
    <property type="entry name" value="Tetracycline Repressor, domain 2"/>
    <property type="match status" value="1"/>
</dbReference>
<organism evidence="5 6">
    <name type="scientific">[Mycobacterium] manitobense</name>
    <dbReference type="NCBI Taxonomy" id="190147"/>
    <lineage>
        <taxon>Bacteria</taxon>
        <taxon>Bacillati</taxon>
        <taxon>Actinomycetota</taxon>
        <taxon>Actinomycetes</taxon>
        <taxon>Mycobacteriales</taxon>
        <taxon>Mycobacteriaceae</taxon>
        <taxon>Mycolicibacterium</taxon>
    </lineage>
</organism>
<dbReference type="GO" id="GO:0003700">
    <property type="term" value="F:DNA-binding transcription factor activity"/>
    <property type="evidence" value="ECO:0007669"/>
    <property type="project" value="TreeGrafter"/>
</dbReference>
<gene>
    <name evidence="5" type="ORF">H7I41_08680</name>
</gene>
<keyword evidence="6" id="KW-1185">Reference proteome</keyword>
<comment type="caution">
    <text evidence="5">The sequence shown here is derived from an EMBL/GenBank/DDBJ whole genome shotgun (WGS) entry which is preliminary data.</text>
</comment>
<feature type="DNA-binding region" description="H-T-H motif" evidence="2">
    <location>
        <begin position="42"/>
        <end position="61"/>
    </location>
</feature>
<proteinExistence type="predicted"/>
<dbReference type="PANTHER" id="PTHR30055">
    <property type="entry name" value="HTH-TYPE TRANSCRIPTIONAL REGULATOR RUTR"/>
    <property type="match status" value="1"/>
</dbReference>
<evidence type="ECO:0000313" key="5">
    <source>
        <dbReference type="EMBL" id="MCV7169996.1"/>
    </source>
</evidence>
<evidence type="ECO:0000259" key="4">
    <source>
        <dbReference type="PROSITE" id="PS50977"/>
    </source>
</evidence>
<evidence type="ECO:0000256" key="2">
    <source>
        <dbReference type="PROSITE-ProRule" id="PRU00335"/>
    </source>
</evidence>
<reference evidence="5" key="2">
    <citation type="journal article" date="2022" name="BMC Genomics">
        <title>Comparative genome analysis of mycobacteria focusing on tRNA and non-coding RNA.</title>
        <authorList>
            <person name="Behra P.R.K."/>
            <person name="Pettersson B.M.F."/>
            <person name="Ramesh M."/>
            <person name="Das S."/>
            <person name="Dasgupta S."/>
            <person name="Kirsebom L.A."/>
        </authorList>
    </citation>
    <scope>NUCLEOTIDE SEQUENCE</scope>
    <source>
        <strain evidence="5">DSM 44615</strain>
    </source>
</reference>
<dbReference type="RefSeq" id="WP_264012172.1">
    <property type="nucleotide sequence ID" value="NZ_JACKSJ010000062.1"/>
</dbReference>
<reference evidence="5" key="1">
    <citation type="submission" date="2020-07" db="EMBL/GenBank/DDBJ databases">
        <authorList>
            <person name="Pettersson B.M.F."/>
            <person name="Behra P.R.K."/>
            <person name="Ramesh M."/>
            <person name="Das S."/>
            <person name="Dasgupta S."/>
            <person name="Kirsebom L.A."/>
        </authorList>
    </citation>
    <scope>NUCLEOTIDE SEQUENCE</scope>
    <source>
        <strain evidence="5">DSM 44615</strain>
    </source>
</reference>
<name>A0A9X3BV07_9MYCO</name>
<sequence length="211" mass="22860">MTDQVAVNREALPAVPPKRGPRRERIVASALALAAEGYDAVHMRTVAEHAKVATDTVYQHFTSKDDLLVAALDRWLTTFEPASESGSQPVTDPSRQLSHVLDVLTRRLWGNPLCADAVMRAYLSSANSAASNVDQVRDTLTRIFTSAISPRPASAERTEIAGLVADVWVSNMLALVQGRATTAEAGQRLLRIARALSRSDSGDSFPPVRFP</sequence>
<accession>A0A9X3BV07</accession>
<evidence type="ECO:0000256" key="3">
    <source>
        <dbReference type="SAM" id="MobiDB-lite"/>
    </source>
</evidence>
<dbReference type="InterPro" id="IPR050109">
    <property type="entry name" value="HTH-type_TetR-like_transc_reg"/>
</dbReference>
<dbReference type="AlphaFoldDB" id="A0A9X3BV07"/>
<dbReference type="InterPro" id="IPR009057">
    <property type="entry name" value="Homeodomain-like_sf"/>
</dbReference>
<dbReference type="Pfam" id="PF00440">
    <property type="entry name" value="TetR_N"/>
    <property type="match status" value="1"/>
</dbReference>
<evidence type="ECO:0000256" key="1">
    <source>
        <dbReference type="ARBA" id="ARBA00023125"/>
    </source>
</evidence>